<keyword evidence="8" id="KW-0963">Cytoplasm</keyword>
<comment type="subcellular location">
    <subcellularLocation>
        <location evidence="8">Cytoplasm</location>
    </subcellularLocation>
</comment>
<dbReference type="GO" id="GO:0042450">
    <property type="term" value="P:L-arginine biosynthetic process via ornithine"/>
    <property type="evidence" value="ECO:0007669"/>
    <property type="project" value="UniProtKB-UniRule"/>
</dbReference>
<evidence type="ECO:0000256" key="2">
    <source>
        <dbReference type="ARBA" id="ARBA00004941"/>
    </source>
</evidence>
<evidence type="ECO:0000313" key="12">
    <source>
        <dbReference type="Proteomes" id="UP001409585"/>
    </source>
</evidence>
<dbReference type="Pfam" id="PF14698">
    <property type="entry name" value="ASL_C2"/>
    <property type="match status" value="1"/>
</dbReference>
<evidence type="ECO:0000256" key="5">
    <source>
        <dbReference type="ARBA" id="ARBA00022571"/>
    </source>
</evidence>
<dbReference type="GO" id="GO:0005829">
    <property type="term" value="C:cytosol"/>
    <property type="evidence" value="ECO:0007669"/>
    <property type="project" value="TreeGrafter"/>
</dbReference>
<dbReference type="EC" id="4.3.2.1" evidence="4 8"/>
<evidence type="ECO:0000256" key="8">
    <source>
        <dbReference type="HAMAP-Rule" id="MF_00006"/>
    </source>
</evidence>
<dbReference type="InterPro" id="IPR008948">
    <property type="entry name" value="L-Aspartase-like"/>
</dbReference>
<comment type="similarity">
    <text evidence="3">In the N-terminal section; belongs to the lyase 1 family. Argininosuccinate lyase subfamily.</text>
</comment>
<evidence type="ECO:0000256" key="7">
    <source>
        <dbReference type="ARBA" id="ARBA00023239"/>
    </source>
</evidence>
<evidence type="ECO:0000256" key="6">
    <source>
        <dbReference type="ARBA" id="ARBA00022605"/>
    </source>
</evidence>
<name>A0AAV3U4Q1_9ALTE</name>
<keyword evidence="5 8" id="KW-0055">Arginine biosynthesis</keyword>
<dbReference type="InterPro" id="IPR020557">
    <property type="entry name" value="Fumarate_lyase_CS"/>
</dbReference>
<keyword evidence="7 8" id="KW-0456">Lyase</keyword>
<feature type="domain" description="Fumarate lyase N-terminal" evidence="9">
    <location>
        <begin position="13"/>
        <end position="307"/>
    </location>
</feature>
<dbReference type="Gene3D" id="1.20.200.10">
    <property type="entry name" value="Fumarase/aspartase (Central domain)"/>
    <property type="match status" value="1"/>
</dbReference>
<evidence type="ECO:0000259" key="9">
    <source>
        <dbReference type="Pfam" id="PF00206"/>
    </source>
</evidence>
<sequence length="466" mass="51684">MDKKSATNQQWGGRFSEATDAFVQRFTASVDFDQRLYAHDIQGSIAHATMLAKVGVLTDEERDQIITGLETIRDEIEQGIFAWSVELEDVHMNIEARLTQLIGITGKKLHTGRSRNDQVATDIRLYLRDEIDQIAAELTRLQTGLLDLAEREADTILPGFTHLQTAQPVTFGHHMLAWFEMLTRDKGRLLDCRTRLNQSPLGAAALAGTSYPIDRALSAELLGFSKATENSLDSVSDRDFAIEFCAFASLLMTHLSRASEELVIWTSAQFDFIQLPDRFCTGSSIMPQKKNPDVPELVRGKSGRVNGHLIALLTLMKSQPLAYNKDNQEDKEPLFDAVDTVKDCLRAFADMVPALITNKSPMLAAAKRGYATATDLADYLVRKGVAFRDAHEIVGRSVAFGIEQNKDLGELSLAELQQFSDQIDQDVFEVLTLEGSVAARDHLGGTAPNQVRQAVARARTMLTKEN</sequence>
<keyword evidence="6 8" id="KW-0028">Amino-acid biosynthesis</keyword>
<dbReference type="Pfam" id="PF00206">
    <property type="entry name" value="Lyase_1"/>
    <property type="match status" value="1"/>
</dbReference>
<accession>A0AAV3U4Q1</accession>
<dbReference type="InterPro" id="IPR022761">
    <property type="entry name" value="Fumarate_lyase_N"/>
</dbReference>
<evidence type="ECO:0000259" key="10">
    <source>
        <dbReference type="Pfam" id="PF14698"/>
    </source>
</evidence>
<evidence type="ECO:0000256" key="1">
    <source>
        <dbReference type="ARBA" id="ARBA00000985"/>
    </source>
</evidence>
<dbReference type="EMBL" id="BAABLX010000028">
    <property type="protein sequence ID" value="GAA4948740.1"/>
    <property type="molecule type" value="Genomic_DNA"/>
</dbReference>
<dbReference type="AlphaFoldDB" id="A0AAV3U4Q1"/>
<dbReference type="SUPFAM" id="SSF48557">
    <property type="entry name" value="L-aspartase-like"/>
    <property type="match status" value="1"/>
</dbReference>
<evidence type="ECO:0000313" key="11">
    <source>
        <dbReference type="EMBL" id="GAA4948740.1"/>
    </source>
</evidence>
<evidence type="ECO:0000256" key="4">
    <source>
        <dbReference type="ARBA" id="ARBA00012338"/>
    </source>
</evidence>
<reference evidence="12" key="1">
    <citation type="journal article" date="2019" name="Int. J. Syst. Evol. Microbiol.">
        <title>The Global Catalogue of Microorganisms (GCM) 10K type strain sequencing project: providing services to taxonomists for standard genome sequencing and annotation.</title>
        <authorList>
            <consortium name="The Broad Institute Genomics Platform"/>
            <consortium name="The Broad Institute Genome Sequencing Center for Infectious Disease"/>
            <person name="Wu L."/>
            <person name="Ma J."/>
        </authorList>
    </citation>
    <scope>NUCLEOTIDE SEQUENCE [LARGE SCALE GENOMIC DNA]</scope>
    <source>
        <strain evidence="12">JCM 19134</strain>
    </source>
</reference>
<dbReference type="GO" id="GO:0004056">
    <property type="term" value="F:argininosuccinate lyase activity"/>
    <property type="evidence" value="ECO:0007669"/>
    <property type="project" value="UniProtKB-UniRule"/>
</dbReference>
<evidence type="ECO:0000256" key="3">
    <source>
        <dbReference type="ARBA" id="ARBA00005552"/>
    </source>
</evidence>
<dbReference type="HAMAP" id="MF_00006">
    <property type="entry name" value="Arg_succ_lyase"/>
    <property type="match status" value="1"/>
</dbReference>
<dbReference type="Proteomes" id="UP001409585">
    <property type="component" value="Unassembled WGS sequence"/>
</dbReference>
<gene>
    <name evidence="8 11" type="primary">argH</name>
    <name evidence="11" type="ORF">GCM10025791_30990</name>
</gene>
<dbReference type="InterPro" id="IPR029419">
    <property type="entry name" value="Arg_succ_lyase_C"/>
</dbReference>
<feature type="domain" description="Argininosuccinate lyase C-terminal" evidence="10">
    <location>
        <begin position="370"/>
        <end position="438"/>
    </location>
</feature>
<dbReference type="Gene3D" id="1.10.275.10">
    <property type="entry name" value="Fumarase/aspartase (N-terminal domain)"/>
    <property type="match status" value="1"/>
</dbReference>
<dbReference type="NCBIfam" id="TIGR00838">
    <property type="entry name" value="argH"/>
    <property type="match status" value="1"/>
</dbReference>
<comment type="pathway">
    <text evidence="2 8">Amino-acid biosynthesis; L-arginine biosynthesis; L-arginine from L-ornithine and carbamoyl phosphate: step 3/3.</text>
</comment>
<dbReference type="FunFam" id="1.10.275.10:FF:000002">
    <property type="entry name" value="Argininosuccinate lyase"/>
    <property type="match status" value="1"/>
</dbReference>
<dbReference type="InterPro" id="IPR009049">
    <property type="entry name" value="Argininosuccinate_lyase"/>
</dbReference>
<dbReference type="FunFam" id="1.20.200.10:FF:000015">
    <property type="entry name" value="argininosuccinate lyase isoform X2"/>
    <property type="match status" value="1"/>
</dbReference>
<dbReference type="PRINTS" id="PR00149">
    <property type="entry name" value="FUMRATELYASE"/>
</dbReference>
<dbReference type="InterPro" id="IPR000362">
    <property type="entry name" value="Fumarate_lyase_fam"/>
</dbReference>
<dbReference type="PRINTS" id="PR00145">
    <property type="entry name" value="ARGSUCLYASE"/>
</dbReference>
<dbReference type="PANTHER" id="PTHR43814:SF1">
    <property type="entry name" value="ARGININOSUCCINATE LYASE"/>
    <property type="match status" value="1"/>
</dbReference>
<dbReference type="Gene3D" id="1.10.40.30">
    <property type="entry name" value="Fumarase/aspartase (C-terminal domain)"/>
    <property type="match status" value="1"/>
</dbReference>
<comment type="similarity">
    <text evidence="8">Belongs to the lyase 1 family. Argininosuccinate lyase subfamily.</text>
</comment>
<organism evidence="11 12">
    <name type="scientific">Halioxenophilus aromaticivorans</name>
    <dbReference type="NCBI Taxonomy" id="1306992"/>
    <lineage>
        <taxon>Bacteria</taxon>
        <taxon>Pseudomonadati</taxon>
        <taxon>Pseudomonadota</taxon>
        <taxon>Gammaproteobacteria</taxon>
        <taxon>Alteromonadales</taxon>
        <taxon>Alteromonadaceae</taxon>
        <taxon>Halioxenophilus</taxon>
    </lineage>
</organism>
<dbReference type="FunFam" id="1.10.40.30:FF:000001">
    <property type="entry name" value="Argininosuccinate lyase"/>
    <property type="match status" value="1"/>
</dbReference>
<dbReference type="PROSITE" id="PS00163">
    <property type="entry name" value="FUMARATE_LYASES"/>
    <property type="match status" value="1"/>
</dbReference>
<dbReference type="RefSeq" id="WP_345424251.1">
    <property type="nucleotide sequence ID" value="NZ_AP031496.1"/>
</dbReference>
<keyword evidence="12" id="KW-1185">Reference proteome</keyword>
<proteinExistence type="inferred from homology"/>
<dbReference type="InterPro" id="IPR024083">
    <property type="entry name" value="Fumarase/histidase_N"/>
</dbReference>
<dbReference type="CDD" id="cd01359">
    <property type="entry name" value="Argininosuccinate_lyase"/>
    <property type="match status" value="1"/>
</dbReference>
<dbReference type="PANTHER" id="PTHR43814">
    <property type="entry name" value="ARGININOSUCCINATE LYASE"/>
    <property type="match status" value="1"/>
</dbReference>
<comment type="caution">
    <text evidence="11">The sequence shown here is derived from an EMBL/GenBank/DDBJ whole genome shotgun (WGS) entry which is preliminary data.</text>
</comment>
<protein>
    <recommendedName>
        <fullName evidence="4 8">Argininosuccinate lyase</fullName>
        <shortName evidence="8">ASAL</shortName>
        <ecNumber evidence="4 8">4.3.2.1</ecNumber>
    </recommendedName>
    <alternativeName>
        <fullName evidence="8">Arginosuccinase</fullName>
    </alternativeName>
</protein>
<comment type="catalytic activity">
    <reaction evidence="1 8">
        <text>2-(N(omega)-L-arginino)succinate = fumarate + L-arginine</text>
        <dbReference type="Rhea" id="RHEA:24020"/>
        <dbReference type="ChEBI" id="CHEBI:29806"/>
        <dbReference type="ChEBI" id="CHEBI:32682"/>
        <dbReference type="ChEBI" id="CHEBI:57472"/>
        <dbReference type="EC" id="4.3.2.1"/>
    </reaction>
</comment>